<comment type="similarity">
    <text evidence="1">Belongs to the dynein light chain family.</text>
</comment>
<dbReference type="Gene3D" id="3.30.740.10">
    <property type="entry name" value="Protein Inhibitor Of Neuronal Nitric Oxide Synthase"/>
    <property type="match status" value="1"/>
</dbReference>
<dbReference type="GO" id="GO:0005868">
    <property type="term" value="C:cytoplasmic dynein complex"/>
    <property type="evidence" value="ECO:0007669"/>
    <property type="project" value="TreeGrafter"/>
</dbReference>
<keyword evidence="3" id="KW-1185">Reference proteome</keyword>
<keyword evidence="1" id="KW-0206">Cytoskeleton</keyword>
<keyword evidence="1" id="KW-0493">Microtubule</keyword>
<keyword evidence="1" id="KW-0243">Dynein</keyword>
<dbReference type="SUPFAM" id="SSF54648">
    <property type="entry name" value="DLC"/>
    <property type="match status" value="1"/>
</dbReference>
<dbReference type="PANTHER" id="PTHR11886">
    <property type="entry name" value="DYNEIN LIGHT CHAIN"/>
    <property type="match status" value="1"/>
</dbReference>
<sequence length="82" mass="9433">MLERRAVVRETDMPELMQSHAMELAYQALDSHEASDRQSIAHYIKQKFDEAWDCVAGNVFGSCITPLCGSYVLFRVEICWSF</sequence>
<dbReference type="Pfam" id="PF01221">
    <property type="entry name" value="Dynein_light"/>
    <property type="match status" value="1"/>
</dbReference>
<accession>A0A067JNY3</accession>
<dbReference type="Proteomes" id="UP000027138">
    <property type="component" value="Unassembled WGS sequence"/>
</dbReference>
<evidence type="ECO:0000256" key="1">
    <source>
        <dbReference type="RuleBase" id="RU365010"/>
    </source>
</evidence>
<dbReference type="GO" id="GO:0005874">
    <property type="term" value="C:microtubule"/>
    <property type="evidence" value="ECO:0007669"/>
    <property type="project" value="UniProtKB-KW"/>
</dbReference>
<dbReference type="InterPro" id="IPR037177">
    <property type="entry name" value="DLC_sf"/>
</dbReference>
<dbReference type="SMART" id="SM01375">
    <property type="entry name" value="Dynein_light"/>
    <property type="match status" value="1"/>
</dbReference>
<dbReference type="PANTHER" id="PTHR11886:SF85">
    <property type="entry name" value="DYNEIN LIGHT CHAIN"/>
    <property type="match status" value="1"/>
</dbReference>
<dbReference type="GO" id="GO:0007017">
    <property type="term" value="P:microtubule-based process"/>
    <property type="evidence" value="ECO:0007669"/>
    <property type="project" value="InterPro"/>
</dbReference>
<dbReference type="EMBL" id="KK915111">
    <property type="protein sequence ID" value="KDP24543.1"/>
    <property type="molecule type" value="Genomic_DNA"/>
</dbReference>
<comment type="subcellular location">
    <subcellularLocation>
        <location evidence="1">Cytoplasm</location>
        <location evidence="1">Cytoskeleton</location>
    </subcellularLocation>
</comment>
<protein>
    <recommendedName>
        <fullName evidence="1">Dynein light chain</fullName>
    </recommendedName>
</protein>
<dbReference type="STRING" id="180498.A0A067JNY3"/>
<dbReference type="OrthoDB" id="10033309at2759"/>
<proteinExistence type="inferred from homology"/>
<gene>
    <name evidence="2" type="ORF">JCGZ_25107</name>
</gene>
<name>A0A067JNY3_JATCU</name>
<dbReference type="AlphaFoldDB" id="A0A067JNY3"/>
<reference evidence="2 3" key="1">
    <citation type="journal article" date="2014" name="PLoS ONE">
        <title>Global Analysis of Gene Expression Profiles in Physic Nut (Jatropha curcas L.) Seedlings Exposed to Salt Stress.</title>
        <authorList>
            <person name="Zhang L."/>
            <person name="Zhang C."/>
            <person name="Wu P."/>
            <person name="Chen Y."/>
            <person name="Li M."/>
            <person name="Jiang H."/>
            <person name="Wu G."/>
        </authorList>
    </citation>
    <scope>NUCLEOTIDE SEQUENCE [LARGE SCALE GENOMIC DNA]</scope>
    <source>
        <strain evidence="3">cv. GZQX0401</strain>
        <tissue evidence="2">Young leaves</tissue>
    </source>
</reference>
<dbReference type="InterPro" id="IPR001372">
    <property type="entry name" value="Dynein_light_chain_typ-1/2"/>
</dbReference>
<evidence type="ECO:0000313" key="2">
    <source>
        <dbReference type="EMBL" id="KDP24543.1"/>
    </source>
</evidence>
<dbReference type="GO" id="GO:0045505">
    <property type="term" value="F:dynein intermediate chain binding"/>
    <property type="evidence" value="ECO:0007669"/>
    <property type="project" value="TreeGrafter"/>
</dbReference>
<keyword evidence="1" id="KW-0505">Motor protein</keyword>
<organism evidence="2 3">
    <name type="scientific">Jatropha curcas</name>
    <name type="common">Barbados nut</name>
    <dbReference type="NCBI Taxonomy" id="180498"/>
    <lineage>
        <taxon>Eukaryota</taxon>
        <taxon>Viridiplantae</taxon>
        <taxon>Streptophyta</taxon>
        <taxon>Embryophyta</taxon>
        <taxon>Tracheophyta</taxon>
        <taxon>Spermatophyta</taxon>
        <taxon>Magnoliopsida</taxon>
        <taxon>eudicotyledons</taxon>
        <taxon>Gunneridae</taxon>
        <taxon>Pentapetalae</taxon>
        <taxon>rosids</taxon>
        <taxon>fabids</taxon>
        <taxon>Malpighiales</taxon>
        <taxon>Euphorbiaceae</taxon>
        <taxon>Crotonoideae</taxon>
        <taxon>Jatropheae</taxon>
        <taxon>Jatropha</taxon>
    </lineage>
</organism>
<evidence type="ECO:0000313" key="3">
    <source>
        <dbReference type="Proteomes" id="UP000027138"/>
    </source>
</evidence>
<keyword evidence="1" id="KW-0963">Cytoplasm</keyword>